<accession>A0A0F9PMJ8</accession>
<evidence type="ECO:0000313" key="1">
    <source>
        <dbReference type="EMBL" id="KKN33025.1"/>
    </source>
</evidence>
<dbReference type="AlphaFoldDB" id="A0A0F9PMJ8"/>
<dbReference type="Gene3D" id="2.10.260.10">
    <property type="match status" value="1"/>
</dbReference>
<comment type="caution">
    <text evidence="1">The sequence shown here is derived from an EMBL/GenBank/DDBJ whole genome shotgun (WGS) entry which is preliminary data.</text>
</comment>
<name>A0A0F9PMJ8_9ZZZZ</name>
<organism evidence="1">
    <name type="scientific">marine sediment metagenome</name>
    <dbReference type="NCBI Taxonomy" id="412755"/>
    <lineage>
        <taxon>unclassified sequences</taxon>
        <taxon>metagenomes</taxon>
        <taxon>ecological metagenomes</taxon>
    </lineage>
</organism>
<sequence>MSIEELKKLNLTGNSFFITLPKKYVYAIGLKLHDLIVVRLTNGKLELIPYERNNQCQKK</sequence>
<dbReference type="EMBL" id="LAZR01002211">
    <property type="protein sequence ID" value="KKN33025.1"/>
    <property type="molecule type" value="Genomic_DNA"/>
</dbReference>
<dbReference type="SUPFAM" id="SSF89447">
    <property type="entry name" value="AbrB/MazE/MraZ-like"/>
    <property type="match status" value="1"/>
</dbReference>
<gene>
    <name evidence="1" type="ORF">LCGC14_0807940</name>
</gene>
<proteinExistence type="predicted"/>
<protein>
    <recommendedName>
        <fullName evidence="2">SpoVT-AbrB domain-containing protein</fullName>
    </recommendedName>
</protein>
<reference evidence="1" key="1">
    <citation type="journal article" date="2015" name="Nature">
        <title>Complex archaea that bridge the gap between prokaryotes and eukaryotes.</title>
        <authorList>
            <person name="Spang A."/>
            <person name="Saw J.H."/>
            <person name="Jorgensen S.L."/>
            <person name="Zaremba-Niedzwiedzka K."/>
            <person name="Martijn J."/>
            <person name="Lind A.E."/>
            <person name="van Eijk R."/>
            <person name="Schleper C."/>
            <person name="Guy L."/>
            <person name="Ettema T.J."/>
        </authorList>
    </citation>
    <scope>NUCLEOTIDE SEQUENCE</scope>
</reference>
<dbReference type="InterPro" id="IPR037914">
    <property type="entry name" value="SpoVT-AbrB_sf"/>
</dbReference>
<evidence type="ECO:0008006" key="2">
    <source>
        <dbReference type="Google" id="ProtNLM"/>
    </source>
</evidence>